<keyword evidence="1" id="KW-0010">Activator</keyword>
<evidence type="ECO:0000259" key="5">
    <source>
        <dbReference type="PROSITE" id="PS50042"/>
    </source>
</evidence>
<keyword evidence="2 4" id="KW-0807">Transducer</keyword>
<comment type="similarity">
    <text evidence="3">Belongs to the methyl-accepting chemotaxis (MCP) protein family.</text>
</comment>
<name>A0A972GUT1_9BACL</name>
<keyword evidence="8" id="KW-1185">Reference proteome</keyword>
<dbReference type="GO" id="GO:0004888">
    <property type="term" value="F:transmembrane signaling receptor activity"/>
    <property type="evidence" value="ECO:0007669"/>
    <property type="project" value="InterPro"/>
</dbReference>
<evidence type="ECO:0000256" key="1">
    <source>
        <dbReference type="ARBA" id="ARBA00023159"/>
    </source>
</evidence>
<dbReference type="PROSITE" id="PS50042">
    <property type="entry name" value="CNMP_BINDING_3"/>
    <property type="match status" value="1"/>
</dbReference>
<dbReference type="SUPFAM" id="SSF58104">
    <property type="entry name" value="Methyl-accepting chemotaxis protein (MCP) signaling domain"/>
    <property type="match status" value="1"/>
</dbReference>
<dbReference type="AlphaFoldDB" id="A0A972GUT1"/>
<evidence type="ECO:0000256" key="3">
    <source>
        <dbReference type="ARBA" id="ARBA00029447"/>
    </source>
</evidence>
<dbReference type="InterPro" id="IPR018490">
    <property type="entry name" value="cNMP-bd_dom_sf"/>
</dbReference>
<dbReference type="InterPro" id="IPR004090">
    <property type="entry name" value="Chemotax_Me-accpt_rcpt"/>
</dbReference>
<evidence type="ECO:0000259" key="6">
    <source>
        <dbReference type="PROSITE" id="PS50111"/>
    </source>
</evidence>
<dbReference type="Gene3D" id="2.60.120.10">
    <property type="entry name" value="Jelly Rolls"/>
    <property type="match status" value="1"/>
</dbReference>
<dbReference type="EMBL" id="WHOD01000055">
    <property type="protein sequence ID" value="NOU94202.1"/>
    <property type="molecule type" value="Genomic_DNA"/>
</dbReference>
<dbReference type="PANTHER" id="PTHR32089:SF112">
    <property type="entry name" value="LYSOZYME-LIKE PROTEIN-RELATED"/>
    <property type="match status" value="1"/>
</dbReference>
<feature type="domain" description="Methyl-accepting transducer" evidence="6">
    <location>
        <begin position="170"/>
        <end position="293"/>
    </location>
</feature>
<dbReference type="SMART" id="SM00283">
    <property type="entry name" value="MA"/>
    <property type="match status" value="1"/>
</dbReference>
<protein>
    <submittedName>
        <fullName evidence="7">Cyclic nucleotide-binding domain-containing protein</fullName>
    </submittedName>
</protein>
<dbReference type="RefSeq" id="WP_171652405.1">
    <property type="nucleotide sequence ID" value="NZ_WHOD01000055.1"/>
</dbReference>
<proteinExistence type="inferred from homology"/>
<dbReference type="PANTHER" id="PTHR32089">
    <property type="entry name" value="METHYL-ACCEPTING CHEMOTAXIS PROTEIN MCPB"/>
    <property type="match status" value="1"/>
</dbReference>
<dbReference type="Gene3D" id="1.10.287.950">
    <property type="entry name" value="Methyl-accepting chemotaxis protein"/>
    <property type="match status" value="1"/>
</dbReference>
<dbReference type="CDD" id="cd00038">
    <property type="entry name" value="CAP_ED"/>
    <property type="match status" value="1"/>
</dbReference>
<dbReference type="InterPro" id="IPR004089">
    <property type="entry name" value="MCPsignal_dom"/>
</dbReference>
<accession>A0A972GUT1</accession>
<dbReference type="Pfam" id="PF00015">
    <property type="entry name" value="MCPsignal"/>
    <property type="match status" value="1"/>
</dbReference>
<comment type="caution">
    <text evidence="7">The sequence shown here is derived from an EMBL/GenBank/DDBJ whole genome shotgun (WGS) entry which is preliminary data.</text>
</comment>
<dbReference type="PRINTS" id="PR00260">
    <property type="entry name" value="CHEMTRNSDUCR"/>
</dbReference>
<evidence type="ECO:0000256" key="4">
    <source>
        <dbReference type="PROSITE-ProRule" id="PRU00284"/>
    </source>
</evidence>
<dbReference type="SMART" id="SM00100">
    <property type="entry name" value="cNMP"/>
    <property type="match status" value="1"/>
</dbReference>
<dbReference type="GO" id="GO:0016020">
    <property type="term" value="C:membrane"/>
    <property type="evidence" value="ECO:0007669"/>
    <property type="project" value="InterPro"/>
</dbReference>
<dbReference type="Pfam" id="PF00027">
    <property type="entry name" value="cNMP_binding"/>
    <property type="match status" value="1"/>
</dbReference>
<dbReference type="Proteomes" id="UP000641588">
    <property type="component" value="Unassembled WGS sequence"/>
</dbReference>
<sequence>MDLNEELLIEVGQIVTKQPGEIIVRSGEPGVDMYVVLNGEVEIFLEQDGRSIPIAKLGKGDFFGEMSLLEEMPRSGTVVASQACTLVVLQQESFRKLMQEDSVLAWRVMKGLSTRIRGLNKELAQRIGYDLQEVSKLLHENAQGLTVSITHIAASAQEIDTNEKHLAGQIQEVQDISKNISEMLQFIRNVASQTHILGLNAAIEAARSGEHGRGFGIIAEEIRKLSAVSKQNAEKIAELTEQISIKMDAVTAASQDSASKSNEQADATQQMVASVGKVTGLAERLTGIANSLA</sequence>
<reference evidence="7" key="1">
    <citation type="submission" date="2019-10" db="EMBL/GenBank/DDBJ databases">
        <title>Description of Paenibacillus glebae sp. nov.</title>
        <authorList>
            <person name="Carlier A."/>
            <person name="Qi S."/>
        </authorList>
    </citation>
    <scope>NUCLEOTIDE SEQUENCE</scope>
    <source>
        <strain evidence="7">LMG 31456</strain>
    </source>
</reference>
<dbReference type="GO" id="GO:0006935">
    <property type="term" value="P:chemotaxis"/>
    <property type="evidence" value="ECO:0007669"/>
    <property type="project" value="InterPro"/>
</dbReference>
<dbReference type="GO" id="GO:0007165">
    <property type="term" value="P:signal transduction"/>
    <property type="evidence" value="ECO:0007669"/>
    <property type="project" value="UniProtKB-KW"/>
</dbReference>
<dbReference type="InterPro" id="IPR018488">
    <property type="entry name" value="cNMP-bd_CS"/>
</dbReference>
<evidence type="ECO:0000313" key="7">
    <source>
        <dbReference type="EMBL" id="NOU94202.1"/>
    </source>
</evidence>
<dbReference type="InterPro" id="IPR000595">
    <property type="entry name" value="cNMP-bd_dom"/>
</dbReference>
<evidence type="ECO:0000256" key="2">
    <source>
        <dbReference type="ARBA" id="ARBA00023224"/>
    </source>
</evidence>
<evidence type="ECO:0000313" key="8">
    <source>
        <dbReference type="Proteomes" id="UP000641588"/>
    </source>
</evidence>
<dbReference type="InterPro" id="IPR014710">
    <property type="entry name" value="RmlC-like_jellyroll"/>
</dbReference>
<gene>
    <name evidence="7" type="ORF">GC093_13385</name>
</gene>
<dbReference type="SUPFAM" id="SSF51206">
    <property type="entry name" value="cAMP-binding domain-like"/>
    <property type="match status" value="1"/>
</dbReference>
<dbReference type="PROSITE" id="PS50111">
    <property type="entry name" value="CHEMOTAXIS_TRANSDUC_2"/>
    <property type="match status" value="1"/>
</dbReference>
<organism evidence="7 8">
    <name type="scientific">Paenibacillus foliorum</name>
    <dbReference type="NCBI Taxonomy" id="2654974"/>
    <lineage>
        <taxon>Bacteria</taxon>
        <taxon>Bacillati</taxon>
        <taxon>Bacillota</taxon>
        <taxon>Bacilli</taxon>
        <taxon>Bacillales</taxon>
        <taxon>Paenibacillaceae</taxon>
        <taxon>Paenibacillus</taxon>
    </lineage>
</organism>
<feature type="domain" description="Cyclic nucleotide-binding" evidence="5">
    <location>
        <begin position="1"/>
        <end position="115"/>
    </location>
</feature>
<dbReference type="PROSITE" id="PS00888">
    <property type="entry name" value="CNMP_BINDING_1"/>
    <property type="match status" value="1"/>
</dbReference>